<dbReference type="KEGG" id="apln:108744936"/>
<dbReference type="InterPro" id="IPR011021">
    <property type="entry name" value="Arrestin-like_N"/>
</dbReference>
<evidence type="ECO:0000313" key="4">
    <source>
        <dbReference type="Proteomes" id="UP000192223"/>
    </source>
</evidence>
<accession>A0A1W4XVC1</accession>
<feature type="domain" description="Arrestin C-terminal-like" evidence="3">
    <location>
        <begin position="188"/>
        <end position="322"/>
    </location>
</feature>
<dbReference type="InParanoid" id="A0A1W4XVC1"/>
<dbReference type="Pfam" id="PF02752">
    <property type="entry name" value="Arrestin_C"/>
    <property type="match status" value="1"/>
</dbReference>
<feature type="domain" description="Arrestin C-terminal-like" evidence="3">
    <location>
        <begin position="1"/>
        <end position="165"/>
    </location>
</feature>
<name>A0A1W4XVC1_AGRPL</name>
<sequence length="389" mass="44950">MDYIREFDIRLDKEYYYAGEQINGIVVLDTIENFKLKTIRVILRGKAHAEWKVILSGDRRTIRDDQYFIDERQVIWGDADLETPASILPRNVHKFPFRYRTKKKTKTKISKHFFRFSLPESSLPCSFESKPCCIRYYIKVTLEIPYASPPQGMKYFTIIGPHIDCMEEQYLKPIVLQDSRSVCCWCCKTGTLTLRCTLERSAYVCNESLKLKATIDNQGESEVRLRVQFVQHCEFFIDRGVLGINKETKHIVFEYKGDYVKQNSRTKWDSANSLVIPTMPTSLVGICRLAQIYYVLSVSLDNEKDIDIVHLTFPITIGNVPFRIPNSSVVPKVKYEPACSHVEGGLYTGPEFLLGQVYDGTDKSTRESIVLYRPVYVAVERNTSQDPHN</sequence>
<dbReference type="Proteomes" id="UP000192223">
    <property type="component" value="Unplaced"/>
</dbReference>
<proteinExistence type="inferred from homology"/>
<dbReference type="InterPro" id="IPR014756">
    <property type="entry name" value="Ig_E-set"/>
</dbReference>
<dbReference type="PANTHER" id="PTHR11188:SF144">
    <property type="entry name" value="ARRESTIN C-TERMINAL-LIKE DOMAIN-CONTAINING PROTEIN"/>
    <property type="match status" value="1"/>
</dbReference>
<dbReference type="InterPro" id="IPR014752">
    <property type="entry name" value="Arrestin-like_C"/>
</dbReference>
<dbReference type="GeneID" id="108744936"/>
<dbReference type="Gene3D" id="2.60.40.640">
    <property type="match status" value="2"/>
</dbReference>
<comment type="similarity">
    <text evidence="1">Belongs to the arrestin family.</text>
</comment>
<dbReference type="GO" id="GO:0005737">
    <property type="term" value="C:cytoplasm"/>
    <property type="evidence" value="ECO:0007669"/>
    <property type="project" value="TreeGrafter"/>
</dbReference>
<dbReference type="OrthoDB" id="7785529at2759"/>
<protein>
    <submittedName>
        <fullName evidence="5">Arrestin domain-containing protein 3-like isoform X1</fullName>
    </submittedName>
</protein>
<evidence type="ECO:0000256" key="1">
    <source>
        <dbReference type="ARBA" id="ARBA00005298"/>
    </source>
</evidence>
<dbReference type="AlphaFoldDB" id="A0A1W4XVC1"/>
<evidence type="ECO:0000259" key="3">
    <source>
        <dbReference type="SMART" id="SM01017"/>
    </source>
</evidence>
<dbReference type="InterPro" id="IPR050357">
    <property type="entry name" value="Arrestin_domain-protein"/>
</dbReference>
<keyword evidence="4" id="KW-1185">Reference proteome</keyword>
<dbReference type="SMART" id="SM01017">
    <property type="entry name" value="Arrestin_C"/>
    <property type="match status" value="2"/>
</dbReference>
<dbReference type="PANTHER" id="PTHR11188">
    <property type="entry name" value="ARRESTIN DOMAIN CONTAINING PROTEIN"/>
    <property type="match status" value="1"/>
</dbReference>
<dbReference type="GO" id="GO:0015031">
    <property type="term" value="P:protein transport"/>
    <property type="evidence" value="ECO:0007669"/>
    <property type="project" value="TreeGrafter"/>
</dbReference>
<dbReference type="STRING" id="224129.A0A1W4XVC1"/>
<gene>
    <name evidence="5" type="primary">LOC108744936</name>
</gene>
<dbReference type="Pfam" id="PF00339">
    <property type="entry name" value="Arrestin_N"/>
    <property type="match status" value="2"/>
</dbReference>
<reference evidence="5" key="1">
    <citation type="submission" date="2025-08" db="UniProtKB">
        <authorList>
            <consortium name="RefSeq"/>
        </authorList>
    </citation>
    <scope>IDENTIFICATION</scope>
    <source>
        <tissue evidence="5">Entire body</tissue>
    </source>
</reference>
<evidence type="ECO:0000256" key="2">
    <source>
        <dbReference type="ARBA" id="ARBA00022606"/>
    </source>
</evidence>
<evidence type="ECO:0000313" key="5">
    <source>
        <dbReference type="RefSeq" id="XP_018336413.1"/>
    </source>
</evidence>
<dbReference type="SUPFAM" id="SSF81296">
    <property type="entry name" value="E set domains"/>
    <property type="match status" value="2"/>
</dbReference>
<dbReference type="InterPro" id="IPR011022">
    <property type="entry name" value="Arrestin_C-like"/>
</dbReference>
<dbReference type="RefSeq" id="XP_018336413.1">
    <property type="nucleotide sequence ID" value="XM_018480911.2"/>
</dbReference>
<organism evidence="4 5">
    <name type="scientific">Agrilus planipennis</name>
    <name type="common">Emerald ash borer</name>
    <name type="synonym">Agrilus marcopoli</name>
    <dbReference type="NCBI Taxonomy" id="224129"/>
    <lineage>
        <taxon>Eukaryota</taxon>
        <taxon>Metazoa</taxon>
        <taxon>Ecdysozoa</taxon>
        <taxon>Arthropoda</taxon>
        <taxon>Hexapoda</taxon>
        <taxon>Insecta</taxon>
        <taxon>Pterygota</taxon>
        <taxon>Neoptera</taxon>
        <taxon>Endopterygota</taxon>
        <taxon>Coleoptera</taxon>
        <taxon>Polyphaga</taxon>
        <taxon>Elateriformia</taxon>
        <taxon>Buprestoidea</taxon>
        <taxon>Buprestidae</taxon>
        <taxon>Agrilinae</taxon>
        <taxon>Agrilus</taxon>
    </lineage>
</organism>
<keyword evidence="2" id="KW-0716">Sensory transduction</keyword>